<dbReference type="OrthoDB" id="9778554at2"/>
<dbReference type="InterPro" id="IPR000897">
    <property type="entry name" value="SRP54_GTPase_dom"/>
</dbReference>
<evidence type="ECO:0000259" key="16">
    <source>
        <dbReference type="SMART" id="SM00962"/>
    </source>
</evidence>
<dbReference type="InterPro" id="IPR027417">
    <property type="entry name" value="P-loop_NTPase"/>
</dbReference>
<keyword evidence="10" id="KW-0472">Membrane</keyword>
<accession>A0A1H0F2M8</accession>
<evidence type="ECO:0000256" key="6">
    <source>
        <dbReference type="ARBA" id="ARBA00022741"/>
    </source>
</evidence>
<dbReference type="PANTHER" id="PTHR43134">
    <property type="entry name" value="SIGNAL RECOGNITION PARTICLE RECEPTOR SUBUNIT ALPHA"/>
    <property type="match status" value="1"/>
</dbReference>
<dbReference type="GO" id="GO:0005886">
    <property type="term" value="C:plasma membrane"/>
    <property type="evidence" value="ECO:0007669"/>
    <property type="project" value="UniProtKB-SubCell"/>
</dbReference>
<dbReference type="GO" id="GO:0015031">
    <property type="term" value="P:protein transport"/>
    <property type="evidence" value="ECO:0007669"/>
    <property type="project" value="UniProtKB-KW"/>
</dbReference>
<keyword evidence="11" id="KW-1006">Bacterial flagellum protein export</keyword>
<evidence type="ECO:0000256" key="2">
    <source>
        <dbReference type="ARBA" id="ARBA00008531"/>
    </source>
</evidence>
<dbReference type="RefSeq" id="WP_089677140.1">
    <property type="nucleotide sequence ID" value="NZ_FNIV01000002.1"/>
</dbReference>
<dbReference type="AlphaFoldDB" id="A0A1H0F2M8"/>
<dbReference type="Proteomes" id="UP000199075">
    <property type="component" value="Unassembled WGS sequence"/>
</dbReference>
<dbReference type="GO" id="GO:0003924">
    <property type="term" value="F:GTPase activity"/>
    <property type="evidence" value="ECO:0007669"/>
    <property type="project" value="UniProtKB-UniRule"/>
</dbReference>
<reference evidence="18" key="1">
    <citation type="submission" date="2016-10" db="EMBL/GenBank/DDBJ databases">
        <authorList>
            <person name="Varghese N."/>
            <person name="Submissions S."/>
        </authorList>
    </citation>
    <scope>NUCLEOTIDE SEQUENCE [LARGE SCALE GENOMIC DNA]</scope>
    <source>
        <strain evidence="18">CGMCC 1.6444</strain>
    </source>
</reference>
<dbReference type="Pfam" id="PF00448">
    <property type="entry name" value="SRP54"/>
    <property type="match status" value="1"/>
</dbReference>
<dbReference type="SUPFAM" id="SSF52540">
    <property type="entry name" value="P-loop containing nucleoside triphosphate hydrolases"/>
    <property type="match status" value="1"/>
</dbReference>
<evidence type="ECO:0000256" key="1">
    <source>
        <dbReference type="ARBA" id="ARBA00004413"/>
    </source>
</evidence>
<evidence type="ECO:0000256" key="7">
    <source>
        <dbReference type="ARBA" id="ARBA00022795"/>
    </source>
</evidence>
<feature type="domain" description="SRP54-type proteins GTP-binding" evidence="16">
    <location>
        <begin position="184"/>
        <end position="382"/>
    </location>
</feature>
<dbReference type="GO" id="GO:0005525">
    <property type="term" value="F:GTP binding"/>
    <property type="evidence" value="ECO:0007669"/>
    <property type="project" value="UniProtKB-UniRule"/>
</dbReference>
<keyword evidence="5" id="KW-1003">Cell membrane</keyword>
<evidence type="ECO:0000256" key="13">
    <source>
        <dbReference type="NCBIfam" id="TIGR03499"/>
    </source>
</evidence>
<keyword evidence="4" id="KW-0813">Transport</keyword>
<evidence type="ECO:0000256" key="12">
    <source>
        <dbReference type="ARBA" id="ARBA00025337"/>
    </source>
</evidence>
<sequence>MSVMRFTGVNSREAMRQVRAVLGDDALILANRPTEEGVEILAMADDAVGSLSDAAQLPSKASNSTPQEPPTPTQEAQVAAGTAEPTADLQAMSAQLLSEMQDMRALLAREQARRQPETDCAGRLRRILREAGFTHDFARALVTGLPHELERATAEDERPLAWLQRRLASRLRVGEEEAAFFEAPGILALVGPTGVGKTTTTAKLAARYVEQHGADRVALVTTDSFRIGAHEQLRIYAELLGIPMVALDSDQPVDSLATRLMGRRWVIIDTVGMSQRDQRVVEQIAQLQDGRVRVQMVLLLNAASQPETLDEVVRRYRNAAEAAGARLDRCLLTKQDEACRLAPALETVIRHDLTLCFVSHGQRVPEDLSLPDAASLSARALATRSPLAEEANAKSPDSPPAGTPLLGQGRRLAASLTRLRRRLPGFGALEAMWDLTAASADTQSQQLLSLLEPPASATRAAGLLWAPRRTGGGTDWRLPHAPLDAEGLPGLPLLLQHHQPADELACLERHLLPLGGATAPFQLFPTLPTAAIRERLASRGAPWLAKAQPASRVVHQGEPYPLNRLAPLARRAGTLSARLRGRPVALSLSCLSVTLPPAKRAEASREEPLEAWHARLHDEESGRPLGQRFWLAPAGKADALPSLLLAALQGEGLTPLTRQAMSQLAEWLPSGTRAELTLSLGAGIAALATHLEHARDEEAMDLRAELLGLLGSRRRRRDTALLQALLQLFATREAIRHIQASGGMA</sequence>
<evidence type="ECO:0000256" key="4">
    <source>
        <dbReference type="ARBA" id="ARBA00022448"/>
    </source>
</evidence>
<dbReference type="EMBL" id="FNIV01000002">
    <property type="protein sequence ID" value="SDN88786.1"/>
    <property type="molecule type" value="Genomic_DNA"/>
</dbReference>
<keyword evidence="18" id="KW-1185">Reference proteome</keyword>
<dbReference type="PANTHER" id="PTHR43134:SF3">
    <property type="entry name" value="FLAGELLAR BIOSYNTHESIS PROTEIN FLHF"/>
    <property type="match status" value="1"/>
</dbReference>
<keyword evidence="17" id="KW-0969">Cilium</keyword>
<proteinExistence type="inferred from homology"/>
<dbReference type="InterPro" id="IPR003593">
    <property type="entry name" value="AAA+_ATPase"/>
</dbReference>
<evidence type="ECO:0000256" key="9">
    <source>
        <dbReference type="ARBA" id="ARBA00023134"/>
    </source>
</evidence>
<evidence type="ECO:0000256" key="10">
    <source>
        <dbReference type="ARBA" id="ARBA00023136"/>
    </source>
</evidence>
<dbReference type="SMART" id="SM00962">
    <property type="entry name" value="SRP54"/>
    <property type="match status" value="1"/>
</dbReference>
<comment type="subcellular location">
    <subcellularLocation>
        <location evidence="1">Cell membrane</location>
        <topology evidence="1">Peripheral membrane protein</topology>
        <orientation evidence="1">Cytoplasmic side</orientation>
    </subcellularLocation>
</comment>
<keyword evidence="6" id="KW-0547">Nucleotide-binding</keyword>
<feature type="region of interest" description="Disordered" evidence="14">
    <location>
        <begin position="53"/>
        <end position="85"/>
    </location>
</feature>
<protein>
    <recommendedName>
        <fullName evidence="3 13">Flagellar biosynthesis protein FlhF</fullName>
    </recommendedName>
</protein>
<dbReference type="STRING" id="419597.SAMN04487957_102285"/>
<feature type="domain" description="AAA+ ATPase" evidence="15">
    <location>
        <begin position="183"/>
        <end position="355"/>
    </location>
</feature>
<dbReference type="SMART" id="SM00382">
    <property type="entry name" value="AAA"/>
    <property type="match status" value="1"/>
</dbReference>
<dbReference type="InterPro" id="IPR020006">
    <property type="entry name" value="FlhF"/>
</dbReference>
<dbReference type="NCBIfam" id="TIGR03499">
    <property type="entry name" value="FlhF"/>
    <property type="match status" value="1"/>
</dbReference>
<dbReference type="FunFam" id="3.40.50.300:FF:000695">
    <property type="entry name" value="Flagellar biosynthesis regulator FlhF"/>
    <property type="match status" value="1"/>
</dbReference>
<keyword evidence="8" id="KW-0653">Protein transport</keyword>
<name>A0A1H0F2M8_9GAMM</name>
<keyword evidence="17" id="KW-0966">Cell projection</keyword>
<comment type="function">
    <text evidence="12">Necessary for flagellar biosynthesis. May be involved in translocation of the flagellum.</text>
</comment>
<evidence type="ECO:0000256" key="3">
    <source>
        <dbReference type="ARBA" id="ARBA00014919"/>
    </source>
</evidence>
<evidence type="ECO:0000259" key="15">
    <source>
        <dbReference type="SMART" id="SM00382"/>
    </source>
</evidence>
<evidence type="ECO:0000256" key="14">
    <source>
        <dbReference type="SAM" id="MobiDB-lite"/>
    </source>
</evidence>
<dbReference type="GO" id="GO:0006614">
    <property type="term" value="P:SRP-dependent cotranslational protein targeting to membrane"/>
    <property type="evidence" value="ECO:0007669"/>
    <property type="project" value="UniProtKB-UniRule"/>
</dbReference>
<dbReference type="GO" id="GO:0044781">
    <property type="term" value="P:bacterial-type flagellum organization"/>
    <property type="evidence" value="ECO:0007669"/>
    <property type="project" value="UniProtKB-UniRule"/>
</dbReference>
<evidence type="ECO:0000313" key="18">
    <source>
        <dbReference type="Proteomes" id="UP000199075"/>
    </source>
</evidence>
<evidence type="ECO:0000256" key="8">
    <source>
        <dbReference type="ARBA" id="ARBA00022927"/>
    </source>
</evidence>
<keyword evidence="17" id="KW-0282">Flagellum</keyword>
<dbReference type="Gene3D" id="3.40.50.300">
    <property type="entry name" value="P-loop containing nucleotide triphosphate hydrolases"/>
    <property type="match status" value="1"/>
</dbReference>
<dbReference type="CDD" id="cd17873">
    <property type="entry name" value="FlhF"/>
    <property type="match status" value="1"/>
</dbReference>
<evidence type="ECO:0000256" key="5">
    <source>
        <dbReference type="ARBA" id="ARBA00022475"/>
    </source>
</evidence>
<feature type="region of interest" description="Disordered" evidence="14">
    <location>
        <begin position="385"/>
        <end position="407"/>
    </location>
</feature>
<keyword evidence="7" id="KW-1005">Bacterial flagellum biogenesis</keyword>
<organism evidence="17 18">
    <name type="scientific">Halomonas shengliensis</name>
    <dbReference type="NCBI Taxonomy" id="419597"/>
    <lineage>
        <taxon>Bacteria</taxon>
        <taxon>Pseudomonadati</taxon>
        <taxon>Pseudomonadota</taxon>
        <taxon>Gammaproteobacteria</taxon>
        <taxon>Oceanospirillales</taxon>
        <taxon>Halomonadaceae</taxon>
        <taxon>Halomonas</taxon>
    </lineage>
</organism>
<dbReference type="InterPro" id="IPR047040">
    <property type="entry name" value="FlhF__GTPase_dom"/>
</dbReference>
<dbReference type="GO" id="GO:0005047">
    <property type="term" value="F:signal recognition particle binding"/>
    <property type="evidence" value="ECO:0007669"/>
    <property type="project" value="TreeGrafter"/>
</dbReference>
<evidence type="ECO:0000313" key="17">
    <source>
        <dbReference type="EMBL" id="SDN88786.1"/>
    </source>
</evidence>
<comment type="similarity">
    <text evidence="2">Belongs to the GTP-binding SRP family.</text>
</comment>
<gene>
    <name evidence="17" type="ORF">SAMN04487957_102285</name>
</gene>
<evidence type="ECO:0000256" key="11">
    <source>
        <dbReference type="ARBA" id="ARBA00023225"/>
    </source>
</evidence>
<keyword evidence="9" id="KW-0342">GTP-binding</keyword>